<dbReference type="Gene3D" id="3.40.50.300">
    <property type="entry name" value="P-loop containing nucleotide triphosphate hydrolases"/>
    <property type="match status" value="1"/>
</dbReference>
<keyword evidence="5" id="KW-0347">Helicase</keyword>
<feature type="compositionally biased region" description="Basic and acidic residues" evidence="7">
    <location>
        <begin position="13"/>
        <end position="32"/>
    </location>
</feature>
<evidence type="ECO:0000256" key="5">
    <source>
        <dbReference type="ARBA" id="ARBA00022806"/>
    </source>
</evidence>
<evidence type="ECO:0000313" key="16">
    <source>
        <dbReference type="Proteomes" id="UP000145961"/>
    </source>
</evidence>
<dbReference type="GO" id="GO:0004386">
    <property type="term" value="F:helicase activity"/>
    <property type="evidence" value="ECO:0007669"/>
    <property type="project" value="UniProtKB-KW"/>
</dbReference>
<dbReference type="GO" id="GO:0006260">
    <property type="term" value="P:DNA replication"/>
    <property type="evidence" value="ECO:0007669"/>
    <property type="project" value="UniProtKB-KW"/>
</dbReference>
<evidence type="ECO:0000259" key="8">
    <source>
        <dbReference type="Pfam" id="PF02689"/>
    </source>
</evidence>
<proteinExistence type="inferred from homology"/>
<sequence length="881" mass="99339">MESADILPGSRGTVDRRSEGSEEKITPPRPVEDFNPQLFPNEVYLNFTSMHGIQPVVARIRELSRKTVSAAMVPPLEWFERLPRLETPLDIEPLHLPFSVYLISGNAGSGKSTCIQTLNETMDCVITGATRVAAQNVYTKLSSAFATRHINTIFQEFGFRGNHVQAQLGKYQYSCSSSPPPIEELQKRDIVYYWEVLVDITRRLFESTASRGEFENIRALERMLGRAPGSLTRLAFCTNGSLPAFTRTNIVIIDEAGLLGRHLLTVVVYCWWMLNAAYKSPQYAEGKVPVVVCVGSPTQTDSLESRFEHKNLKCHVRSSENVLTHIITNRTIREYVSLSTNWAIFINNKRCQEYEFGELMKVLEYGLPITEEHMRLVDTFVVPEAYINNPANLPGWTRLYSSHKEVSAYMAKLHAHLKVSGEKQFVVFTLPAYTFVKTAAFDEYKKITQQPSLSLDKWLAANASRVSNYSQSRDQDAGKTQCEYYSEHGVVVARTDVTYVLNSQVSVTTRMRKFVFGFSGTFETFDAVLKDDAFIKTQGETSVEYAYRFLSTLLFSGMINFYNFLKRPGLDEGRVREAYRRMAALTAKLIPGASVLESACDNPSGAPLNFRGLTDPPGSTGGTTNDWDDDNDVVFAALNEGAIDMLYCNYEFVRPETTQEVYSQFLMLKTMFVGRYSIFMDLFGGDFESSPFDTFVDNISYKGCEIFVGSMRGGVSSIALQTDSYTLMGYTSAPVYPFVEELARRKLHEGIAELFGAMNMPRMVLRDQHGFMSVLNVNLSEFVESVDDVELDMATAIDYGLSSKLAMTIARSQGLSLDKVAICFPRNNLRINSVYVAMSRTVSSRFLRMNLNPLRERHERDTVISEHILAALRDKDVQIVY</sequence>
<keyword evidence="1" id="KW-1048">Host nucleus</keyword>
<evidence type="ECO:0000256" key="1">
    <source>
        <dbReference type="ARBA" id="ARBA00022562"/>
    </source>
</evidence>
<evidence type="ECO:0000313" key="14">
    <source>
        <dbReference type="Proteomes" id="UP000106683"/>
    </source>
</evidence>
<name>A0A076JXP4_9ALPH</name>
<evidence type="ECO:0000256" key="6">
    <source>
        <dbReference type="ARBA" id="ARBA00022840"/>
    </source>
</evidence>
<dbReference type="EMBL" id="KF644574">
    <property type="protein sequence ID" value="AII81310.1"/>
    <property type="molecule type" value="Genomic_DNA"/>
</dbReference>
<dbReference type="Proteomes" id="UP000118449">
    <property type="component" value="Segment"/>
</dbReference>
<evidence type="ECO:0000256" key="3">
    <source>
        <dbReference type="ARBA" id="ARBA00022741"/>
    </source>
</evidence>
<dbReference type="HAMAP" id="MF_04030">
    <property type="entry name" value="HSV_HELI"/>
    <property type="match status" value="1"/>
</dbReference>
<evidence type="ECO:0000313" key="11">
    <source>
        <dbReference type="EMBL" id="AII81390.1"/>
    </source>
</evidence>
<evidence type="ECO:0000313" key="10">
    <source>
        <dbReference type="EMBL" id="AII81310.1"/>
    </source>
</evidence>
<accession>A0A076JXP4</accession>
<organism evidence="10 16">
    <name type="scientific">Equid alphaherpesvirus 1</name>
    <name type="common">Equine herpesvirus 1</name>
    <dbReference type="NCBI Taxonomy" id="10326"/>
    <lineage>
        <taxon>Viruses</taxon>
        <taxon>Duplodnaviria</taxon>
        <taxon>Heunggongvirae</taxon>
        <taxon>Peploviricota</taxon>
        <taxon>Herviviricetes</taxon>
        <taxon>Herpesvirales</taxon>
        <taxon>Orthoherpesviridae</taxon>
        <taxon>Alphaherpesvirinae</taxon>
        <taxon>Varicellovirus</taxon>
        <taxon>Varicellovirus equidalpha1</taxon>
    </lineage>
</organism>
<protein>
    <submittedName>
        <fullName evidence="10">ORF57</fullName>
    </submittedName>
</protein>
<evidence type="ECO:0000313" key="12">
    <source>
        <dbReference type="EMBL" id="AII81788.1"/>
    </source>
</evidence>
<evidence type="ECO:0000256" key="4">
    <source>
        <dbReference type="ARBA" id="ARBA00022801"/>
    </source>
</evidence>
<dbReference type="GO" id="GO:0005524">
    <property type="term" value="F:ATP binding"/>
    <property type="evidence" value="ECO:0007669"/>
    <property type="project" value="UniProtKB-KW"/>
</dbReference>
<evidence type="ECO:0000313" key="15">
    <source>
        <dbReference type="Proteomes" id="UP000118449"/>
    </source>
</evidence>
<reference evidence="13 14" key="2">
    <citation type="journal article" date="2014" name="J. Vet. Med. Sci.">
        <title>Full Genome Sequences of Zebra-Borne Equine Herpesvirus Type 1 Isolated from Zebra, Onager and Thomson's Gazelle.</title>
        <authorList>
            <person name="Guo X."/>
            <person name="Izume S."/>
            <person name="Okada A."/>
            <person name="Ohya K."/>
            <person name="Kimura T."/>
            <person name="Fukushi H."/>
        </authorList>
    </citation>
    <scope>NUCLEOTIDE SEQUENCE [LARGE SCALE GENOMIC DNA]</scope>
    <source>
        <strain evidence="11">94-137</strain>
        <strain evidence="12">T-529 10/84</strain>
        <strain evidence="10">T-616</strain>
        <strain evidence="9">T616 delta71</strain>
    </source>
</reference>
<evidence type="ECO:0000256" key="7">
    <source>
        <dbReference type="SAM" id="MobiDB-lite"/>
    </source>
</evidence>
<evidence type="ECO:0000313" key="13">
    <source>
        <dbReference type="Proteomes" id="UP000102843"/>
    </source>
</evidence>
<feature type="region of interest" description="Disordered" evidence="7">
    <location>
        <begin position="1"/>
        <end position="32"/>
    </location>
</feature>
<keyword evidence="6" id="KW-0067">ATP-binding</keyword>
<keyword evidence="4" id="KW-0378">Hydrolase</keyword>
<keyword evidence="3" id="KW-0547">Nucleotide-binding</keyword>
<dbReference type="Proteomes" id="UP000106683">
    <property type="component" value="Segment"/>
</dbReference>
<feature type="domain" description="DNA replication helicase" evidence="8">
    <location>
        <begin position="40"/>
        <end position="881"/>
    </location>
</feature>
<dbReference type="Proteomes" id="UP000102843">
    <property type="component" value="Segment"/>
</dbReference>
<dbReference type="GO" id="GO:0016787">
    <property type="term" value="F:hydrolase activity"/>
    <property type="evidence" value="ECO:0007669"/>
    <property type="project" value="UniProtKB-KW"/>
</dbReference>
<dbReference type="Pfam" id="PF02689">
    <property type="entry name" value="Herpes_Helicase"/>
    <property type="match status" value="1"/>
</dbReference>
<evidence type="ECO:0000313" key="9">
    <source>
        <dbReference type="EMBL" id="AII81231.1"/>
    </source>
</evidence>
<dbReference type="EMBL" id="KF644575">
    <property type="protein sequence ID" value="AII81390.1"/>
    <property type="molecule type" value="Genomic_DNA"/>
</dbReference>
<dbReference type="EMBL" id="KF644580">
    <property type="protein sequence ID" value="AII81788.1"/>
    <property type="molecule type" value="Genomic_DNA"/>
</dbReference>
<dbReference type="InterPro" id="IPR003840">
    <property type="entry name" value="DNA_helicase_dom"/>
</dbReference>
<reference evidence="12 15" key="1">
    <citation type="journal article" date="1985" name="J. Am. Vet. Med. Assoc.">
        <title>Equine herpesvirus type 1 abortion in an onager and suspected herpesvirus myelitis in a zebra.</title>
        <authorList>
            <person name="Fukushi H."/>
            <person name="Guo X."/>
            <person name="Kimura T."/>
        </authorList>
    </citation>
    <scope>NUCLEOTIDE SEQUENCE [LARGE SCALE GENOMIC DNA]</scope>
    <source>
        <strain evidence="12">T-529 10/84</strain>
    </source>
</reference>
<evidence type="ECO:0000256" key="2">
    <source>
        <dbReference type="ARBA" id="ARBA00022705"/>
    </source>
</evidence>
<dbReference type="Proteomes" id="UP000145961">
    <property type="component" value="Segment"/>
</dbReference>
<dbReference type="InterPro" id="IPR027417">
    <property type="entry name" value="P-loop_NTPase"/>
</dbReference>
<dbReference type="InterPro" id="IPR034711">
    <property type="entry name" value="HSV_HELI"/>
</dbReference>
<keyword evidence="2" id="KW-0235">DNA replication</keyword>
<dbReference type="EMBL" id="KF644573">
    <property type="protein sequence ID" value="AII81231.1"/>
    <property type="molecule type" value="Genomic_DNA"/>
</dbReference>
<dbReference type="SUPFAM" id="SSF52540">
    <property type="entry name" value="P-loop containing nucleoside triphosphate hydrolases"/>
    <property type="match status" value="2"/>
</dbReference>